<dbReference type="InterPro" id="IPR036156">
    <property type="entry name" value="Beta-gal/glucu_dom_sf"/>
</dbReference>
<proteinExistence type="inferred from homology"/>
<evidence type="ECO:0000313" key="5">
    <source>
        <dbReference type="EMBL" id="MFD2905046.1"/>
    </source>
</evidence>
<dbReference type="Pfam" id="PF02836">
    <property type="entry name" value="Glyco_hydro_2_C"/>
    <property type="match status" value="1"/>
</dbReference>
<dbReference type="InterPro" id="IPR051913">
    <property type="entry name" value="GH2_Domain-Containing"/>
</dbReference>
<dbReference type="InterPro" id="IPR006104">
    <property type="entry name" value="Glyco_hydro_2_N"/>
</dbReference>
<reference evidence="6" key="1">
    <citation type="journal article" date="2019" name="Int. J. Syst. Evol. Microbiol.">
        <title>The Global Catalogue of Microorganisms (GCM) 10K type strain sequencing project: providing services to taxonomists for standard genome sequencing and annotation.</title>
        <authorList>
            <consortium name="The Broad Institute Genomics Platform"/>
            <consortium name="The Broad Institute Genome Sequencing Center for Infectious Disease"/>
            <person name="Wu L."/>
            <person name="Ma J."/>
        </authorList>
    </citation>
    <scope>NUCLEOTIDE SEQUENCE [LARGE SCALE GENOMIC DNA]</scope>
    <source>
        <strain evidence="6">KCTC 22209</strain>
    </source>
</reference>
<comment type="caution">
    <text evidence="5">The sequence shown here is derived from an EMBL/GenBank/DDBJ whole genome shotgun (WGS) entry which is preliminary data.</text>
</comment>
<protein>
    <submittedName>
        <fullName evidence="5">Sugar-binding domain-containing protein</fullName>
    </submittedName>
</protein>
<dbReference type="SUPFAM" id="SSF49303">
    <property type="entry name" value="beta-Galactosidase/glucuronidase domain"/>
    <property type="match status" value="1"/>
</dbReference>
<dbReference type="PANTHER" id="PTHR42732">
    <property type="entry name" value="BETA-GALACTOSIDASE"/>
    <property type="match status" value="1"/>
</dbReference>
<evidence type="ECO:0000313" key="6">
    <source>
        <dbReference type="Proteomes" id="UP001597509"/>
    </source>
</evidence>
<accession>A0ABW5YYH6</accession>
<dbReference type="InterPro" id="IPR006103">
    <property type="entry name" value="Glyco_hydro_2_cat"/>
</dbReference>
<gene>
    <name evidence="5" type="ORF">ACFS6I_13980</name>
</gene>
<feature type="domain" description="Glycoside hydrolase family 2 catalytic" evidence="3">
    <location>
        <begin position="315"/>
        <end position="522"/>
    </location>
</feature>
<dbReference type="Proteomes" id="UP001597509">
    <property type="component" value="Unassembled WGS sequence"/>
</dbReference>
<feature type="domain" description="Glycoside hydrolase family 2 immunoglobulin-like beta-sandwich" evidence="2">
    <location>
        <begin position="207"/>
        <end position="310"/>
    </location>
</feature>
<evidence type="ECO:0000259" key="4">
    <source>
        <dbReference type="Pfam" id="PF02837"/>
    </source>
</evidence>
<dbReference type="RefSeq" id="WP_380921505.1">
    <property type="nucleotide sequence ID" value="NZ_JBHUPE010000005.1"/>
</dbReference>
<dbReference type="InterPro" id="IPR017853">
    <property type="entry name" value="GH"/>
</dbReference>
<dbReference type="SUPFAM" id="SSF51445">
    <property type="entry name" value="(Trans)glycosidases"/>
    <property type="match status" value="1"/>
</dbReference>
<dbReference type="InterPro" id="IPR006102">
    <property type="entry name" value="Ig-like_GH2"/>
</dbReference>
<evidence type="ECO:0000256" key="1">
    <source>
        <dbReference type="ARBA" id="ARBA00007401"/>
    </source>
</evidence>
<dbReference type="Gene3D" id="2.60.120.260">
    <property type="entry name" value="Galactose-binding domain-like"/>
    <property type="match status" value="1"/>
</dbReference>
<dbReference type="EMBL" id="JBHUPE010000005">
    <property type="protein sequence ID" value="MFD2905046.1"/>
    <property type="molecule type" value="Genomic_DNA"/>
</dbReference>
<name>A0ABW5YYH6_9SPHI</name>
<feature type="domain" description="Glycosyl hydrolases family 2 sugar binding" evidence="4">
    <location>
        <begin position="31"/>
        <end position="198"/>
    </location>
</feature>
<evidence type="ECO:0000259" key="3">
    <source>
        <dbReference type="Pfam" id="PF02836"/>
    </source>
</evidence>
<dbReference type="InterPro" id="IPR008979">
    <property type="entry name" value="Galactose-bd-like_sf"/>
</dbReference>
<keyword evidence="6" id="KW-1185">Reference proteome</keyword>
<organism evidence="5 6">
    <name type="scientific">Sphingobacterium anhuiense</name>
    <dbReference type="NCBI Taxonomy" id="493780"/>
    <lineage>
        <taxon>Bacteria</taxon>
        <taxon>Pseudomonadati</taxon>
        <taxon>Bacteroidota</taxon>
        <taxon>Sphingobacteriia</taxon>
        <taxon>Sphingobacteriales</taxon>
        <taxon>Sphingobacteriaceae</taxon>
        <taxon>Sphingobacterium</taxon>
    </lineage>
</organism>
<dbReference type="Pfam" id="PF00703">
    <property type="entry name" value="Glyco_hydro_2"/>
    <property type="match status" value="1"/>
</dbReference>
<dbReference type="SUPFAM" id="SSF49785">
    <property type="entry name" value="Galactose-binding domain-like"/>
    <property type="match status" value="1"/>
</dbReference>
<evidence type="ECO:0000259" key="2">
    <source>
        <dbReference type="Pfam" id="PF00703"/>
    </source>
</evidence>
<comment type="similarity">
    <text evidence="1">Belongs to the glycosyl hydrolase 2 family.</text>
</comment>
<sequence>MITIKNFLRYGLLLNGLTFGAVGYAQEKLDLSGKWSVALDSLDVGEKQGWPTQYFKQSMLLPGTTDDAGLGTANTLKPALQKPQVSHLTRKHAYLGSAWYSKAIAIPKAWDKKRVILKLERTIWKTNVWVDGQKVELEENSLIAPHFYDIKPYLKAGKEQQITIKVDNRKLFDISTDNMGHAYTDHTQIIWNGVIGEISLQALDQVNLSDLQVFPDLTRKIVKVKVKAHNFGSKAIKAALNVQIGQQAKNEIYPNKELVLNPGVTELEYEYPIAGDVKTWSEFTPDLYTCEVFLKTKKHQSKENVRFGMREFASKGNAFELNGMPVFLRGTLECNIFPLTGHPPMDKAGWEKVFVTAKEWGLNHIRFHSWCPPKAAFDVADEIGMYLQVELPVWSLTIGQDAPTTAFLYQEASRMIREYGNHPSFMMWSMGNELQGDMKTLNKLVDSLKSVDRRHLYANTSYTFERGHGDRPEYNDDFLITQYTKDGWVRGQGVFNSKSPAFNTNYEKAVANFQVPIVTHEIGQYAVYPNLKEIDKYTGVLEPINFKAVKIDLEKKGMLGQADSFTSASGKLAAILYKEEIERALKTGGISGFQLLDLHDFPGQGTALVGLLDAFWDSKGVIDAKTFSQFNAPIVPLLHFPKATYMNSERFEAQIAVSNYGGKILKNQEIVWRIKDGDKLLKSGTVVGNLSNGYNAGIGQLQFDLGEVPKASKLSVEVDLKGNAYTNKWDIWIYPASQKVVYGDVHYTRDVNEAFTLLNQGKKVLLNPDWKKIKGLEGKFVPVFWSPVHFPKQAGTMGMLVDPNHAMFKKFPTDFHTNWQWWDLNINSTTMIVDSLSGGQSVIQMVDNFANNRKLALAYEAEVGAGKLMLVSIDLAQKLDERFVAKQLLISTLDYMNSNQFNPTAIQNPQQIKELMIKTDKEQLKTDPNSIY</sequence>
<dbReference type="Pfam" id="PF02837">
    <property type="entry name" value="Glyco_hydro_2_N"/>
    <property type="match status" value="1"/>
</dbReference>
<dbReference type="Gene3D" id="3.20.20.80">
    <property type="entry name" value="Glycosidases"/>
    <property type="match status" value="1"/>
</dbReference>